<feature type="region of interest" description="Disordered" evidence="1">
    <location>
        <begin position="1"/>
        <end position="21"/>
    </location>
</feature>
<accession>A0ABW7XE67</accession>
<dbReference type="RefSeq" id="WP_397400928.1">
    <property type="nucleotide sequence ID" value="NZ_JBIRYI010000001.1"/>
</dbReference>
<comment type="caution">
    <text evidence="2">The sequence shown here is derived from an EMBL/GenBank/DDBJ whole genome shotgun (WGS) entry which is preliminary data.</text>
</comment>
<sequence length="394" mass="41951">MPEPGPSSTHRRLEGTFEPSGLPSAVPAVVLPDHLLPTTPGPVPVEVLHAGRGTPAWAWAERVWGDVPGTAVSGDGERPPTFWLTRLTSERLGLGTGPAAVSLVLPDPESFTRVLPLVHDLPGNGEVQVSRGIVDSPTPRIMVRNGVAAWVTLVPRDHVRPGTTRISNHLSAVTAPFGEASADSETVFFRPLVGQGRAGRRRSLLARAHAWARSAAERCLRWFFLAPEQEMRVALAHPDDEHQHLVTMQDVALSRLGVRSGDNVIVRWGAAEVEVTAVADHDPVTPVSAGLTHDPTTPPRPDGMAPHLAVRVPNALRHLIDLPAAAVVTVRRSTRSMLARNLNSLVIPVASLALAGAALNDPNWVLLGCGAAATAALGLSRLRMGSNRAVRLKD</sequence>
<organism evidence="2 3">
    <name type="scientific">Promicromonospora kroppenstedtii</name>
    <dbReference type="NCBI Taxonomy" id="440482"/>
    <lineage>
        <taxon>Bacteria</taxon>
        <taxon>Bacillati</taxon>
        <taxon>Actinomycetota</taxon>
        <taxon>Actinomycetes</taxon>
        <taxon>Micrococcales</taxon>
        <taxon>Promicromonosporaceae</taxon>
        <taxon>Promicromonospora</taxon>
    </lineage>
</organism>
<evidence type="ECO:0000313" key="2">
    <source>
        <dbReference type="EMBL" id="MFI2485658.1"/>
    </source>
</evidence>
<keyword evidence="3" id="KW-1185">Reference proteome</keyword>
<evidence type="ECO:0000313" key="3">
    <source>
        <dbReference type="Proteomes" id="UP001611580"/>
    </source>
</evidence>
<dbReference type="Proteomes" id="UP001611580">
    <property type="component" value="Unassembled WGS sequence"/>
</dbReference>
<protein>
    <submittedName>
        <fullName evidence="2">Uncharacterized protein</fullName>
    </submittedName>
</protein>
<proteinExistence type="predicted"/>
<feature type="region of interest" description="Disordered" evidence="1">
    <location>
        <begin position="284"/>
        <end position="303"/>
    </location>
</feature>
<evidence type="ECO:0000256" key="1">
    <source>
        <dbReference type="SAM" id="MobiDB-lite"/>
    </source>
</evidence>
<gene>
    <name evidence="2" type="ORF">ACH47X_02055</name>
</gene>
<reference evidence="2 3" key="1">
    <citation type="submission" date="2024-10" db="EMBL/GenBank/DDBJ databases">
        <title>The Natural Products Discovery Center: Release of the First 8490 Sequenced Strains for Exploring Actinobacteria Biosynthetic Diversity.</title>
        <authorList>
            <person name="Kalkreuter E."/>
            <person name="Kautsar S.A."/>
            <person name="Yang D."/>
            <person name="Bader C.D."/>
            <person name="Teijaro C.N."/>
            <person name="Fluegel L."/>
            <person name="Davis C.M."/>
            <person name="Simpson J.R."/>
            <person name="Lauterbach L."/>
            <person name="Steele A.D."/>
            <person name="Gui C."/>
            <person name="Meng S."/>
            <person name="Li G."/>
            <person name="Viehrig K."/>
            <person name="Ye F."/>
            <person name="Su P."/>
            <person name="Kiefer A.F."/>
            <person name="Nichols A."/>
            <person name="Cepeda A.J."/>
            <person name="Yan W."/>
            <person name="Fan B."/>
            <person name="Jiang Y."/>
            <person name="Adhikari A."/>
            <person name="Zheng C.-J."/>
            <person name="Schuster L."/>
            <person name="Cowan T.M."/>
            <person name="Smanski M.J."/>
            <person name="Chevrette M.G."/>
            <person name="De Carvalho L.P.S."/>
            <person name="Shen B."/>
        </authorList>
    </citation>
    <scope>NUCLEOTIDE SEQUENCE [LARGE SCALE GENOMIC DNA]</scope>
    <source>
        <strain evidence="2 3">NPDC019481</strain>
    </source>
</reference>
<name>A0ABW7XE67_9MICO</name>
<dbReference type="EMBL" id="JBIRYI010000001">
    <property type="protein sequence ID" value="MFI2485658.1"/>
    <property type="molecule type" value="Genomic_DNA"/>
</dbReference>